<keyword evidence="2" id="KW-0503">Monooxygenase</keyword>
<evidence type="ECO:0000313" key="4">
    <source>
        <dbReference type="EMBL" id="GAA4157887.1"/>
    </source>
</evidence>
<keyword evidence="2" id="KW-0560">Oxidoreductase</keyword>
<protein>
    <submittedName>
        <fullName evidence="4">Cytochrome P450</fullName>
    </submittedName>
</protein>
<dbReference type="InterPro" id="IPR017972">
    <property type="entry name" value="Cyt_P450_CS"/>
</dbReference>
<dbReference type="Gene3D" id="1.10.630.10">
    <property type="entry name" value="Cytochrome P450"/>
    <property type="match status" value="1"/>
</dbReference>
<comment type="similarity">
    <text evidence="1 2">Belongs to the cytochrome P450 family.</text>
</comment>
<keyword evidence="2" id="KW-0408">Iron</keyword>
<dbReference type="PANTHER" id="PTHR46696">
    <property type="entry name" value="P450, PUTATIVE (EUROFUNG)-RELATED"/>
    <property type="match status" value="1"/>
</dbReference>
<dbReference type="PRINTS" id="PR00359">
    <property type="entry name" value="BP450"/>
</dbReference>
<dbReference type="InterPro" id="IPR002397">
    <property type="entry name" value="Cyt_P450_B"/>
</dbReference>
<feature type="region of interest" description="Disordered" evidence="3">
    <location>
        <begin position="64"/>
        <end position="109"/>
    </location>
</feature>
<comment type="caution">
    <text evidence="4">The sequence shown here is derived from an EMBL/GenBank/DDBJ whole genome shotgun (WGS) entry which is preliminary data.</text>
</comment>
<evidence type="ECO:0000313" key="5">
    <source>
        <dbReference type="Proteomes" id="UP001500266"/>
    </source>
</evidence>
<dbReference type="PANTHER" id="PTHR46696:SF1">
    <property type="entry name" value="CYTOCHROME P450 YJIB-RELATED"/>
    <property type="match status" value="1"/>
</dbReference>
<feature type="compositionally biased region" description="Gly residues" evidence="3">
    <location>
        <begin position="82"/>
        <end position="99"/>
    </location>
</feature>
<sequence length="418" mass="45057">MSEAPPEAPVYVRRDGLRPVAELDRIRAEEPISRIEVTLGPVRLPAWLVARHEDVRTVFGDHTRFSSAMLGPPPGTADEPGGEPGGAPGGGPGGGGGAPAGLAAGLLHSDPPEHTRLRNILKAEFTMAQMRRLEPRVRAIIDEHLDAIEEHGPPADLMEEFARPVPLAVISEILGIPYADGAEFLRLSNPHLDFDKDEAERTAAVMQSHAMLRELVRERRRGQGGDGGLLARLVAEHGADFSDDELAGMAALIVLAGHENMANMLGLGTMLLLSHPDQAAIVRDKPEAAATAVEEILRYISVVPTSTPRTAVHDVTLSGRLVRAGELLVCSLVSANRDEALGDGLADFDVTRPPVPHLAFGHGIHHCLGAGLARMEMRLAYPALLRRFPDLRVAVREEDLVFREHSVSFGLRSLPVTW</sequence>
<dbReference type="SUPFAM" id="SSF48264">
    <property type="entry name" value="Cytochrome P450"/>
    <property type="match status" value="1"/>
</dbReference>
<name>A0ABP7ZIP7_9ACTN</name>
<keyword evidence="2" id="KW-0479">Metal-binding</keyword>
<dbReference type="EMBL" id="BAABDO010000162">
    <property type="protein sequence ID" value="GAA4157887.1"/>
    <property type="molecule type" value="Genomic_DNA"/>
</dbReference>
<keyword evidence="5" id="KW-1185">Reference proteome</keyword>
<dbReference type="Pfam" id="PF00067">
    <property type="entry name" value="p450"/>
    <property type="match status" value="1"/>
</dbReference>
<accession>A0ABP7ZIP7</accession>
<proteinExistence type="inferred from homology"/>
<dbReference type="PRINTS" id="PR00385">
    <property type="entry name" value="P450"/>
</dbReference>
<evidence type="ECO:0000256" key="1">
    <source>
        <dbReference type="ARBA" id="ARBA00010617"/>
    </source>
</evidence>
<dbReference type="InterPro" id="IPR036396">
    <property type="entry name" value="Cyt_P450_sf"/>
</dbReference>
<dbReference type="Proteomes" id="UP001500266">
    <property type="component" value="Unassembled WGS sequence"/>
</dbReference>
<evidence type="ECO:0000256" key="3">
    <source>
        <dbReference type="SAM" id="MobiDB-lite"/>
    </source>
</evidence>
<organism evidence="4 5">
    <name type="scientific">Actinomadura keratinilytica</name>
    <dbReference type="NCBI Taxonomy" id="547461"/>
    <lineage>
        <taxon>Bacteria</taxon>
        <taxon>Bacillati</taxon>
        <taxon>Actinomycetota</taxon>
        <taxon>Actinomycetes</taxon>
        <taxon>Streptosporangiales</taxon>
        <taxon>Thermomonosporaceae</taxon>
        <taxon>Actinomadura</taxon>
    </lineage>
</organism>
<dbReference type="RefSeq" id="WP_345025099.1">
    <property type="nucleotide sequence ID" value="NZ_BAABDO010000162.1"/>
</dbReference>
<reference evidence="5" key="1">
    <citation type="journal article" date="2019" name="Int. J. Syst. Evol. Microbiol.">
        <title>The Global Catalogue of Microorganisms (GCM) 10K type strain sequencing project: providing services to taxonomists for standard genome sequencing and annotation.</title>
        <authorList>
            <consortium name="The Broad Institute Genomics Platform"/>
            <consortium name="The Broad Institute Genome Sequencing Center for Infectious Disease"/>
            <person name="Wu L."/>
            <person name="Ma J."/>
        </authorList>
    </citation>
    <scope>NUCLEOTIDE SEQUENCE [LARGE SCALE GENOMIC DNA]</scope>
    <source>
        <strain evidence="5">JCM 17316</strain>
    </source>
</reference>
<gene>
    <name evidence="4" type="ORF">GCM10022416_59630</name>
</gene>
<evidence type="ECO:0000256" key="2">
    <source>
        <dbReference type="RuleBase" id="RU000461"/>
    </source>
</evidence>
<keyword evidence="2" id="KW-0349">Heme</keyword>
<dbReference type="PROSITE" id="PS00086">
    <property type="entry name" value="CYTOCHROME_P450"/>
    <property type="match status" value="1"/>
</dbReference>
<dbReference type="InterPro" id="IPR001128">
    <property type="entry name" value="Cyt_P450"/>
</dbReference>